<evidence type="ECO:0000313" key="1">
    <source>
        <dbReference type="EMBL" id="ATL48559.1"/>
    </source>
</evidence>
<proteinExistence type="predicted"/>
<dbReference type="InterPro" id="IPR036249">
    <property type="entry name" value="Thioredoxin-like_sf"/>
</dbReference>
<dbReference type="Pfam" id="PF14595">
    <property type="entry name" value="Thioredoxin_9"/>
    <property type="match status" value="1"/>
</dbReference>
<gene>
    <name evidence="1" type="ORF">COR50_16090</name>
</gene>
<dbReference type="OrthoDB" id="6120799at2"/>
<dbReference type="Proteomes" id="UP000220133">
    <property type="component" value="Chromosome"/>
</dbReference>
<protein>
    <submittedName>
        <fullName evidence="1">Thioredoxin family protein</fullName>
    </submittedName>
</protein>
<dbReference type="CDD" id="cd02947">
    <property type="entry name" value="TRX_family"/>
    <property type="match status" value="1"/>
</dbReference>
<dbReference type="SUPFAM" id="SSF52833">
    <property type="entry name" value="Thioredoxin-like"/>
    <property type="match status" value="1"/>
</dbReference>
<accession>A0A291QX03</accession>
<sequence>MEQGLPNVNKPMDYKTYREMMEVLVKAGRVSWDDSINYSPEYTKLNEQRMHRLDKTVHLISGLEEKLKNLDEQYTWVVITEPWCGDASQSVPVIQKAAEVNPNITIQYVMRDTHKDLMNEFLTNGSRSIPKLICYDTSNGKLKWHWGPRPAECQRLFLDMAKDDSIPFEEKAERLHKWYAQDKTMSLQNELLELVSTLS</sequence>
<dbReference type="KEGG" id="cbae:COR50_16090"/>
<reference evidence="1 2" key="1">
    <citation type="submission" date="2017-10" db="EMBL/GenBank/DDBJ databases">
        <title>Paenichitinophaga pekingensis gen. nov., sp. nov., isolated from activated sludge.</title>
        <authorList>
            <person name="Jin D."/>
            <person name="Kong X."/>
            <person name="Deng Y."/>
            <person name="Bai Z."/>
        </authorList>
    </citation>
    <scope>NUCLEOTIDE SEQUENCE [LARGE SCALE GENOMIC DNA]</scope>
    <source>
        <strain evidence="1 2">13</strain>
    </source>
</reference>
<keyword evidence="2" id="KW-1185">Reference proteome</keyword>
<organism evidence="1 2">
    <name type="scientific">Chitinophaga caeni</name>
    <dbReference type="NCBI Taxonomy" id="2029983"/>
    <lineage>
        <taxon>Bacteria</taxon>
        <taxon>Pseudomonadati</taxon>
        <taxon>Bacteroidota</taxon>
        <taxon>Chitinophagia</taxon>
        <taxon>Chitinophagales</taxon>
        <taxon>Chitinophagaceae</taxon>
        <taxon>Chitinophaga</taxon>
    </lineage>
</organism>
<dbReference type="EMBL" id="CP023777">
    <property type="protein sequence ID" value="ATL48559.1"/>
    <property type="molecule type" value="Genomic_DNA"/>
</dbReference>
<dbReference type="Gene3D" id="3.40.30.10">
    <property type="entry name" value="Glutaredoxin"/>
    <property type="match status" value="1"/>
</dbReference>
<name>A0A291QX03_9BACT</name>
<dbReference type="AlphaFoldDB" id="A0A291QX03"/>
<evidence type="ECO:0000313" key="2">
    <source>
        <dbReference type="Proteomes" id="UP000220133"/>
    </source>
</evidence>
<dbReference type="RefSeq" id="WP_098194932.1">
    <property type="nucleotide sequence ID" value="NZ_CP023777.1"/>
</dbReference>